<dbReference type="PANTHER" id="PTHR46082">
    <property type="entry name" value="ATP/GTP-BINDING PROTEIN-RELATED"/>
    <property type="match status" value="1"/>
</dbReference>
<dbReference type="SUPFAM" id="SSF52200">
    <property type="entry name" value="Toll/Interleukin receptor TIR domain"/>
    <property type="match status" value="1"/>
</dbReference>
<accession>A0A1H3NYQ0</accession>
<reference evidence="4" key="1">
    <citation type="submission" date="2016-10" db="EMBL/GenBank/DDBJ databases">
        <authorList>
            <person name="Varghese N."/>
            <person name="Submissions S."/>
        </authorList>
    </citation>
    <scope>NUCLEOTIDE SEQUENCE [LARGE SCALE GENOMIC DNA]</scope>
    <source>
        <strain evidence="4">DSM 44718</strain>
    </source>
</reference>
<feature type="region of interest" description="Disordered" evidence="1">
    <location>
        <begin position="786"/>
        <end position="808"/>
    </location>
</feature>
<dbReference type="PANTHER" id="PTHR46082:SF6">
    <property type="entry name" value="AAA+ ATPASE DOMAIN-CONTAINING PROTEIN-RELATED"/>
    <property type="match status" value="1"/>
</dbReference>
<sequence length="808" mass="87724">MTGTGGGERLFVSYAGRDRAWAEWVAWHLEAAGHSVELDVWDWSTGDNAVLRISDALERADRVVSLYSQAYFDRHRFTTDEWTAVMAGPDRQGRLVPLRLEEVTPPAVLRPIIWRDLFGLDQEAARVALLSALTGGGRPGRPPGFPPAQRAPAVDGPRLPGVLPPVWNLPGRNAAFTGRDGMLLGVRERLSARQPVVVQALHGWGGVGKTQLAIEYAHRFAADYDVVWWVDSEQPELIGERLAGLAVALGVASAEGGVAAGVQALRPELAGRGRWLIVFDNAPGPAEVHEWLPQGPGHVLVTSRDQNWIGTARPLPVDVFARAESIALLRQHLPTVTDSDADALADELGDLPLAVAQAGRLMAETGLSAGQYLRELHTHAAAVTEAGTPVGYPTSLAAAVRLAAGRLGKEDTAAGTLLRLCAFLAPEPIPTDLFGTVPYDVLPEPLAMVAGGTLALATTVGRLGRYGLARVGPDGILLHRLVQAILRDDLTADEQAATRVRVERMLVAARPGDGNTPAHWPRWTALLPHILAADPANTSNNELRNLAGSAVWHLHARGDAHAALPLAEHLLAEWQRRHGPDDLVTIFGADNVAQCLHALGRYERARALDEDALARCRRLWGDDHEATLLLATHLAGDLYELGDYQRARALHEDALARRRRALGDDHKNTLISAMSLAVSLRALGEHDEALALSEDNLARYRRILGDDHPETMFSAMGLASSLHALGENERARALFEDTLVRRRRILGDDHPQTLSSAENLAYVLRKLGEHEQARALDEDTLVRRRRTQGDDHPHTMNLANNLADPRAG</sequence>
<dbReference type="STRING" id="137265.SAMN05421684_2423"/>
<dbReference type="Pfam" id="PF13424">
    <property type="entry name" value="TPR_12"/>
    <property type="match status" value="2"/>
</dbReference>
<protein>
    <submittedName>
        <fullName evidence="3">NB-ARC domain-containing protein</fullName>
    </submittedName>
</protein>
<dbReference type="Proteomes" id="UP000199632">
    <property type="component" value="Unassembled WGS sequence"/>
</dbReference>
<name>A0A1H3NYQ0_9ACTN</name>
<dbReference type="InterPro" id="IPR035897">
    <property type="entry name" value="Toll_tir_struct_dom_sf"/>
</dbReference>
<dbReference type="InterPro" id="IPR053137">
    <property type="entry name" value="NLR-like"/>
</dbReference>
<dbReference type="RefSeq" id="WP_176984866.1">
    <property type="nucleotide sequence ID" value="NZ_BOND01000026.1"/>
</dbReference>
<dbReference type="EMBL" id="FNQB01000001">
    <property type="protein sequence ID" value="SDY93675.1"/>
    <property type="molecule type" value="Genomic_DNA"/>
</dbReference>
<dbReference type="SUPFAM" id="SSF52540">
    <property type="entry name" value="P-loop containing nucleoside triphosphate hydrolases"/>
    <property type="match status" value="1"/>
</dbReference>
<evidence type="ECO:0000313" key="4">
    <source>
        <dbReference type="Proteomes" id="UP000199632"/>
    </source>
</evidence>
<organism evidence="3 4">
    <name type="scientific">Asanoa ishikariensis</name>
    <dbReference type="NCBI Taxonomy" id="137265"/>
    <lineage>
        <taxon>Bacteria</taxon>
        <taxon>Bacillati</taxon>
        <taxon>Actinomycetota</taxon>
        <taxon>Actinomycetes</taxon>
        <taxon>Micromonosporales</taxon>
        <taxon>Micromonosporaceae</taxon>
        <taxon>Asanoa</taxon>
    </lineage>
</organism>
<dbReference type="AlphaFoldDB" id="A0A1H3NYQ0"/>
<dbReference type="SUPFAM" id="SSF48452">
    <property type="entry name" value="TPR-like"/>
    <property type="match status" value="2"/>
</dbReference>
<dbReference type="Pfam" id="PF13374">
    <property type="entry name" value="TPR_10"/>
    <property type="match status" value="1"/>
</dbReference>
<keyword evidence="4" id="KW-1185">Reference proteome</keyword>
<dbReference type="Gene3D" id="1.25.40.10">
    <property type="entry name" value="Tetratricopeptide repeat domain"/>
    <property type="match status" value="2"/>
</dbReference>
<evidence type="ECO:0000256" key="1">
    <source>
        <dbReference type="SAM" id="MobiDB-lite"/>
    </source>
</evidence>
<dbReference type="NCBIfam" id="NF040586">
    <property type="entry name" value="FxSxx_TPR"/>
    <property type="match status" value="1"/>
</dbReference>
<evidence type="ECO:0000259" key="2">
    <source>
        <dbReference type="Pfam" id="PF13676"/>
    </source>
</evidence>
<dbReference type="Gene3D" id="3.40.50.300">
    <property type="entry name" value="P-loop containing nucleotide triphosphate hydrolases"/>
    <property type="match status" value="1"/>
</dbReference>
<dbReference type="Pfam" id="PF13676">
    <property type="entry name" value="TIR_2"/>
    <property type="match status" value="1"/>
</dbReference>
<dbReference type="InterPro" id="IPR000157">
    <property type="entry name" value="TIR_dom"/>
</dbReference>
<dbReference type="InterPro" id="IPR011990">
    <property type="entry name" value="TPR-like_helical_dom_sf"/>
</dbReference>
<gene>
    <name evidence="3" type="ORF">SAMN05421684_2423</name>
</gene>
<feature type="domain" description="TIR" evidence="2">
    <location>
        <begin position="11"/>
        <end position="125"/>
    </location>
</feature>
<dbReference type="Gene3D" id="3.40.50.10140">
    <property type="entry name" value="Toll/interleukin-1 receptor homology (TIR) domain"/>
    <property type="match status" value="1"/>
</dbReference>
<dbReference type="GO" id="GO:0007165">
    <property type="term" value="P:signal transduction"/>
    <property type="evidence" value="ECO:0007669"/>
    <property type="project" value="InterPro"/>
</dbReference>
<evidence type="ECO:0000313" key="3">
    <source>
        <dbReference type="EMBL" id="SDY93675.1"/>
    </source>
</evidence>
<proteinExistence type="predicted"/>
<dbReference type="InterPro" id="IPR027417">
    <property type="entry name" value="P-loop_NTPase"/>
</dbReference>